<feature type="chain" id="PRO_5034987011" evidence="1">
    <location>
        <begin position="19"/>
        <end position="100"/>
    </location>
</feature>
<dbReference type="OrthoDB" id="10499424at2759"/>
<feature type="signal peptide" evidence="1">
    <location>
        <begin position="1"/>
        <end position="18"/>
    </location>
</feature>
<comment type="caution">
    <text evidence="2">The sequence shown here is derived from an EMBL/GenBank/DDBJ whole genome shotgun (WGS) entry which is preliminary data.</text>
</comment>
<dbReference type="RefSeq" id="XP_037197344.1">
    <property type="nucleotide sequence ID" value="XM_037331011.1"/>
</dbReference>
<dbReference type="GeneID" id="59254703"/>
<organism evidence="2 3">
    <name type="scientific">Botrytis fragariae</name>
    <dbReference type="NCBI Taxonomy" id="1964551"/>
    <lineage>
        <taxon>Eukaryota</taxon>
        <taxon>Fungi</taxon>
        <taxon>Dikarya</taxon>
        <taxon>Ascomycota</taxon>
        <taxon>Pezizomycotina</taxon>
        <taxon>Leotiomycetes</taxon>
        <taxon>Helotiales</taxon>
        <taxon>Sclerotiniaceae</taxon>
        <taxon>Botrytis</taxon>
    </lineage>
</organism>
<evidence type="ECO:0000256" key="1">
    <source>
        <dbReference type="SAM" id="SignalP"/>
    </source>
</evidence>
<gene>
    <name evidence="2" type="ORF">Bfra_000565</name>
</gene>
<dbReference type="Proteomes" id="UP000531561">
    <property type="component" value="Unassembled WGS sequence"/>
</dbReference>
<name>A0A8H6ENI3_9HELO</name>
<evidence type="ECO:0000313" key="2">
    <source>
        <dbReference type="EMBL" id="KAF5878400.1"/>
    </source>
</evidence>
<dbReference type="AlphaFoldDB" id="A0A8H6ENI3"/>
<keyword evidence="3" id="KW-1185">Reference proteome</keyword>
<accession>A0A8H6ENI3</accession>
<sequence>MPILNLTSLTGLLPALLSTNHRSARGSVGEYSKVGEFLKIEPTEHEPEIRNRGIPFLNLIVRRWKCGIVLSSLDSPRLCTINYCRLFKKERGSKDHLRYY</sequence>
<protein>
    <submittedName>
        <fullName evidence="2">Uncharacterized protein</fullName>
    </submittedName>
</protein>
<dbReference type="EMBL" id="JABFCT010000002">
    <property type="protein sequence ID" value="KAF5878400.1"/>
    <property type="molecule type" value="Genomic_DNA"/>
</dbReference>
<proteinExistence type="predicted"/>
<evidence type="ECO:0000313" key="3">
    <source>
        <dbReference type="Proteomes" id="UP000531561"/>
    </source>
</evidence>
<keyword evidence="1" id="KW-0732">Signal</keyword>
<reference evidence="2 3" key="1">
    <citation type="journal article" date="2020" name="Phytopathology">
        <title>A high-quality genome resource of Botrytis fragariae, a new and rapidly spreading fungal pathogen causing strawberry gray mold in the U.S.A.</title>
        <authorList>
            <person name="Wu Y."/>
            <person name="Saski C.A."/>
            <person name="Schnabel G."/>
            <person name="Xiao S."/>
            <person name="Hu M."/>
        </authorList>
    </citation>
    <scope>NUCLEOTIDE SEQUENCE [LARGE SCALE GENOMIC DNA]</scope>
    <source>
        <strain evidence="2 3">BVB16</strain>
    </source>
</reference>